<evidence type="ECO:0000313" key="2">
    <source>
        <dbReference type="Proteomes" id="UP000289784"/>
    </source>
</evidence>
<dbReference type="EMBL" id="SAWZ01000017">
    <property type="protein sequence ID" value="RXQ98914.1"/>
    <property type="molecule type" value="Genomic_DNA"/>
</dbReference>
<proteinExistence type="predicted"/>
<dbReference type="RefSeq" id="WP_129472692.1">
    <property type="nucleotide sequence ID" value="NZ_SAWZ01000017.1"/>
</dbReference>
<organism evidence="1 2">
    <name type="scientific">Pseudoxanthomonas composti</name>
    <dbReference type="NCBI Taxonomy" id="2137479"/>
    <lineage>
        <taxon>Bacteria</taxon>
        <taxon>Pseudomonadati</taxon>
        <taxon>Pseudomonadota</taxon>
        <taxon>Gammaproteobacteria</taxon>
        <taxon>Lysobacterales</taxon>
        <taxon>Lysobacteraceae</taxon>
        <taxon>Pseudoxanthomonas</taxon>
    </lineage>
</organism>
<dbReference type="Proteomes" id="UP000289784">
    <property type="component" value="Unassembled WGS sequence"/>
</dbReference>
<accession>A0A4Q1JSA9</accession>
<dbReference type="AlphaFoldDB" id="A0A4Q1JSA9"/>
<protein>
    <submittedName>
        <fullName evidence="1">Uncharacterized protein</fullName>
    </submittedName>
</protein>
<reference evidence="1 2" key="1">
    <citation type="submission" date="2019-01" db="EMBL/GenBank/DDBJ databases">
        <title>Pseudoxanthomonas composti sp. nov., isolated from compost.</title>
        <authorList>
            <person name="Yang G."/>
        </authorList>
    </citation>
    <scope>NUCLEOTIDE SEQUENCE [LARGE SCALE GENOMIC DNA]</scope>
    <source>
        <strain evidence="1 2">GSS15</strain>
    </source>
</reference>
<name>A0A4Q1JSA9_9GAMM</name>
<gene>
    <name evidence="1" type="ORF">EPA99_18240</name>
</gene>
<dbReference type="OrthoDB" id="5986258at2"/>
<keyword evidence="2" id="KW-1185">Reference proteome</keyword>
<sequence>MSMANAGRDSAHCIIVSIDRERAYWKNHYAGLPRAHESRGFESYWPLLEQAYLVYLRHPDTSRDQGGELYAESKEARAWRLDRPQAQSLFSRVMDRIHRATTRLEFAA</sequence>
<comment type="caution">
    <text evidence="1">The sequence shown here is derived from an EMBL/GenBank/DDBJ whole genome shotgun (WGS) entry which is preliminary data.</text>
</comment>
<evidence type="ECO:0000313" key="1">
    <source>
        <dbReference type="EMBL" id="RXQ98914.1"/>
    </source>
</evidence>